<evidence type="ECO:0000256" key="3">
    <source>
        <dbReference type="ARBA" id="ARBA00022824"/>
    </source>
</evidence>
<feature type="transmembrane region" description="Helical" evidence="6">
    <location>
        <begin position="101"/>
        <end position="121"/>
    </location>
</feature>
<keyword evidence="4 6" id="KW-1133">Transmembrane helix</keyword>
<keyword evidence="5 6" id="KW-0472">Membrane</keyword>
<dbReference type="GO" id="GO:0005789">
    <property type="term" value="C:endoplasmic reticulum membrane"/>
    <property type="evidence" value="ECO:0007669"/>
    <property type="project" value="UniProtKB-SubCell"/>
</dbReference>
<evidence type="ECO:0000256" key="5">
    <source>
        <dbReference type="ARBA" id="ARBA00023136"/>
    </source>
</evidence>
<dbReference type="AlphaFoldDB" id="A0A058ZXK0"/>
<evidence type="ECO:0000256" key="1">
    <source>
        <dbReference type="ARBA" id="ARBA00004477"/>
    </source>
</evidence>
<reference evidence="9" key="1">
    <citation type="submission" date="2013-07" db="EMBL/GenBank/DDBJ databases">
        <title>The genome of Eucalyptus grandis.</title>
        <authorList>
            <person name="Schmutz J."/>
            <person name="Hayes R."/>
            <person name="Myburg A."/>
            <person name="Tuskan G."/>
            <person name="Grattapaglia D."/>
            <person name="Rokhsar D.S."/>
        </authorList>
    </citation>
    <scope>NUCLEOTIDE SEQUENCE</scope>
    <source>
        <tissue evidence="9">Leaf extractions</tissue>
    </source>
</reference>
<protein>
    <recommendedName>
        <fullName evidence="6">Reticulon-like protein</fullName>
    </recommendedName>
</protein>
<dbReference type="PANTHER" id="PTHR10994">
    <property type="entry name" value="RETICULON"/>
    <property type="match status" value="1"/>
</dbReference>
<comment type="subcellular location">
    <subcellularLocation>
        <location evidence="1 6">Endoplasmic reticulum membrane</location>
        <topology evidence="1 6">Multi-pass membrane protein</topology>
    </subcellularLocation>
</comment>
<feature type="transmembrane region" description="Helical" evidence="6">
    <location>
        <begin position="174"/>
        <end position="204"/>
    </location>
</feature>
<dbReference type="InterPro" id="IPR003388">
    <property type="entry name" value="Reticulon"/>
</dbReference>
<dbReference type="OrthoDB" id="567788at2759"/>
<dbReference type="KEGG" id="egr:104424449"/>
<dbReference type="eggNOG" id="KOG1792">
    <property type="taxonomic scope" value="Eukaryota"/>
</dbReference>
<feature type="domain" description="Reticulon" evidence="8">
    <location>
        <begin position="69"/>
        <end position="255"/>
    </location>
</feature>
<evidence type="ECO:0000256" key="2">
    <source>
        <dbReference type="ARBA" id="ARBA00022692"/>
    </source>
</evidence>
<dbReference type="OMA" id="LHFSNHS"/>
<organism evidence="9">
    <name type="scientific">Eucalyptus grandis</name>
    <name type="common">Flooded gum</name>
    <dbReference type="NCBI Taxonomy" id="71139"/>
    <lineage>
        <taxon>Eukaryota</taxon>
        <taxon>Viridiplantae</taxon>
        <taxon>Streptophyta</taxon>
        <taxon>Embryophyta</taxon>
        <taxon>Tracheophyta</taxon>
        <taxon>Spermatophyta</taxon>
        <taxon>Magnoliopsida</taxon>
        <taxon>eudicotyledons</taxon>
        <taxon>Gunneridae</taxon>
        <taxon>Pentapetalae</taxon>
        <taxon>rosids</taxon>
        <taxon>malvids</taxon>
        <taxon>Myrtales</taxon>
        <taxon>Myrtaceae</taxon>
        <taxon>Myrtoideae</taxon>
        <taxon>Eucalypteae</taxon>
        <taxon>Eucalyptus</taxon>
    </lineage>
</organism>
<gene>
    <name evidence="9" type="ORF">EUGRSUZ_K00300</name>
</gene>
<proteinExistence type="predicted"/>
<dbReference type="InParanoid" id="A0A058ZXK0"/>
<evidence type="ECO:0000256" key="6">
    <source>
        <dbReference type="RuleBase" id="RU363132"/>
    </source>
</evidence>
<dbReference type="Gramene" id="KCW46473">
    <property type="protein sequence ID" value="KCW46473"/>
    <property type="gene ID" value="EUGRSUZ_K00300"/>
</dbReference>
<evidence type="ECO:0000256" key="4">
    <source>
        <dbReference type="ARBA" id="ARBA00022989"/>
    </source>
</evidence>
<dbReference type="PANTHER" id="PTHR10994:SF144">
    <property type="entry name" value="RETICULON-LIKE PROTEIN"/>
    <property type="match status" value="1"/>
</dbReference>
<evidence type="ECO:0000256" key="7">
    <source>
        <dbReference type="SAM" id="MobiDB-lite"/>
    </source>
</evidence>
<feature type="transmembrane region" description="Helical" evidence="6">
    <location>
        <begin position="80"/>
        <end position="95"/>
    </location>
</feature>
<dbReference type="FunCoup" id="A0A058ZXK0">
    <property type="interactions" value="476"/>
</dbReference>
<name>A0A058ZXK0_EUCGR</name>
<sequence>MAADHAGDAEPSLMEKNTEKIHVPDPPSASSSSDSDDDKPSVVDSAKSKVYRLFGREKPVHKVLGGGKPADIFLWRDKKVSAGVLGVATAIWILFELMEYHLITLVCHILIATLAIIFLWASASTHITKSPPNIPEVQLPEKCVLEVASVLRFEANRGLALLREIASGRELKKFLAFIAGLWVLSMVGSWFNSVTLFYITFVLLHTVPVFYEKYEDQVDPFAEKAMVEIKKQFAVFNEKVLSKVPRGPLKDKKKD</sequence>
<dbReference type="InterPro" id="IPR045064">
    <property type="entry name" value="Reticulon-like"/>
</dbReference>
<keyword evidence="2 6" id="KW-0812">Transmembrane</keyword>
<evidence type="ECO:0000259" key="8">
    <source>
        <dbReference type="PROSITE" id="PS50845"/>
    </source>
</evidence>
<keyword evidence="3 6" id="KW-0256">Endoplasmic reticulum</keyword>
<evidence type="ECO:0000313" key="9">
    <source>
        <dbReference type="EMBL" id="KCW46473.1"/>
    </source>
</evidence>
<dbReference type="EMBL" id="KK198763">
    <property type="protein sequence ID" value="KCW46473.1"/>
    <property type="molecule type" value="Genomic_DNA"/>
</dbReference>
<dbReference type="Pfam" id="PF02453">
    <property type="entry name" value="Reticulon"/>
    <property type="match status" value="1"/>
</dbReference>
<dbReference type="GO" id="GO:0009617">
    <property type="term" value="P:response to bacterium"/>
    <property type="evidence" value="ECO:0007669"/>
    <property type="project" value="InterPro"/>
</dbReference>
<accession>A0A058ZXK0</accession>
<feature type="region of interest" description="Disordered" evidence="7">
    <location>
        <begin position="1"/>
        <end position="42"/>
    </location>
</feature>
<dbReference type="PROSITE" id="PS50845">
    <property type="entry name" value="RETICULON"/>
    <property type="match status" value="1"/>
</dbReference>